<keyword evidence="5" id="KW-1185">Reference proteome</keyword>
<organism evidence="5">
    <name type="scientific">Caenorhabditis remanei</name>
    <name type="common">Caenorhabditis vulgaris</name>
    <dbReference type="NCBI Taxonomy" id="31234"/>
    <lineage>
        <taxon>Eukaryota</taxon>
        <taxon>Metazoa</taxon>
        <taxon>Ecdysozoa</taxon>
        <taxon>Nematoda</taxon>
        <taxon>Chromadorea</taxon>
        <taxon>Rhabditida</taxon>
        <taxon>Rhabditina</taxon>
        <taxon>Rhabditomorpha</taxon>
        <taxon>Rhabditoidea</taxon>
        <taxon>Rhabditidae</taxon>
        <taxon>Peloderinae</taxon>
        <taxon>Caenorhabditis</taxon>
    </lineage>
</organism>
<evidence type="ECO:0000313" key="5">
    <source>
        <dbReference type="Proteomes" id="UP000008281"/>
    </source>
</evidence>
<evidence type="ECO:0000256" key="2">
    <source>
        <dbReference type="SAM" id="SignalP"/>
    </source>
</evidence>
<gene>
    <name evidence="4" type="ORF">CRE_18684</name>
</gene>
<dbReference type="AlphaFoldDB" id="E3LL45"/>
<feature type="domain" description="CUB-like" evidence="3">
    <location>
        <begin position="18"/>
        <end position="127"/>
    </location>
</feature>
<evidence type="ECO:0000256" key="1">
    <source>
        <dbReference type="SAM" id="MobiDB-lite"/>
    </source>
</evidence>
<reference evidence="4" key="1">
    <citation type="submission" date="2007-07" db="EMBL/GenBank/DDBJ databases">
        <title>PCAP assembly of the Caenorhabditis remanei genome.</title>
        <authorList>
            <consortium name="The Caenorhabditis remanei Sequencing Consortium"/>
            <person name="Wilson R.K."/>
        </authorList>
    </citation>
    <scope>NUCLEOTIDE SEQUENCE [LARGE SCALE GENOMIC DNA]</scope>
    <source>
        <strain evidence="4">PB4641</strain>
    </source>
</reference>
<feature type="compositionally biased region" description="Polar residues" evidence="1">
    <location>
        <begin position="598"/>
        <end position="631"/>
    </location>
</feature>
<dbReference type="Pfam" id="PF02408">
    <property type="entry name" value="CUB_2"/>
    <property type="match status" value="1"/>
</dbReference>
<dbReference type="OrthoDB" id="5863902at2759"/>
<dbReference type="eggNOG" id="KOG1216">
    <property type="taxonomic scope" value="Eukaryota"/>
</dbReference>
<keyword evidence="2" id="KW-0732">Signal</keyword>
<evidence type="ECO:0000313" key="4">
    <source>
        <dbReference type="EMBL" id="EFP00083.1"/>
    </source>
</evidence>
<feature type="chain" id="PRO_5003174089" description="CUB-like domain-containing protein" evidence="2">
    <location>
        <begin position="19"/>
        <end position="657"/>
    </location>
</feature>
<sequence>MIIILILLFSGSICLSTAEGFKCSTTPITKDTGLTGVIPAGATSQVKIPAKTNCTYSFEIPKGFALKVDTTTDYMISPGDMVLFDNFFISPPAINKVDYAMNSNVTYQIISVTGNVTFIAKYTYLDLSNYQQVIKPTGTPFNATLESNKYYTVKASNANDQVFVVFSPKSKRSSFQVNLQCGTLHGSAISYTSFEVFLFDGNDIFNSNYVGRVPQAFGRHYEYYSTSDTLTLINLYGGPSDSLFLGNDASVVENMDTYGVYVMDANTDFNGWMELKQEINILPDAWYTVICNGCPSFSIEAMLFDTQCDYSTEKGYVEIQGMTPTQKLPPMLHYQSVQLSMWTISQNNDTYRYSTNNNDSFPQLIPSPIATFHLHNASIHFFFQSRAQQQDFVTAPGTSRSISSPQLWNPDATPAFDYTFSDSSKVCNFSIDLQTIQLENDLDVLSVEVGSVNGLTTLDKKYTKTKLENENISGLGNYLKLKYSGTNTSKVVLNFETIDPLNPAGTTSLPSDITSVSTRATRVSTVSVQSTVITSKNSPIVVTTTPLITTKPVITTTPLTTTEPVITTTPLTTTEPVITTTPVITSTITTRQTPDTTKLMSSISTNHPTSSLTTVSSMPSGSTQTTVSHPETTTKGCSSLLQARIFILFLSTLLLWL</sequence>
<proteinExistence type="predicted"/>
<name>E3LL45_CAERE</name>
<feature type="signal peptide" evidence="2">
    <location>
        <begin position="1"/>
        <end position="18"/>
    </location>
</feature>
<dbReference type="OMA" id="TVICNGC"/>
<evidence type="ECO:0000259" key="3">
    <source>
        <dbReference type="Pfam" id="PF02408"/>
    </source>
</evidence>
<dbReference type="Proteomes" id="UP000008281">
    <property type="component" value="Unassembled WGS sequence"/>
</dbReference>
<feature type="region of interest" description="Disordered" evidence="1">
    <location>
        <begin position="594"/>
        <end position="631"/>
    </location>
</feature>
<dbReference type="InterPro" id="IPR003366">
    <property type="entry name" value="CUB-like_dom"/>
</dbReference>
<dbReference type="EMBL" id="DS268410">
    <property type="protein sequence ID" value="EFP00083.1"/>
    <property type="molecule type" value="Genomic_DNA"/>
</dbReference>
<dbReference type="InParanoid" id="E3LL45"/>
<protein>
    <recommendedName>
        <fullName evidence="3">CUB-like domain-containing protein</fullName>
    </recommendedName>
</protein>
<accession>E3LL45</accession>
<dbReference type="STRING" id="31234.E3LL45"/>
<dbReference type="HOGENOM" id="CLU_022349_0_0_1"/>
<dbReference type="FunCoup" id="E3LL45">
    <property type="interactions" value="1585"/>
</dbReference>